<protein>
    <submittedName>
        <fullName evidence="3">Thioesterase family protein</fullName>
    </submittedName>
</protein>
<dbReference type="RefSeq" id="WP_368643080.1">
    <property type="nucleotide sequence ID" value="NZ_CP158252.1"/>
</dbReference>
<organism evidence="3">
    <name type="scientific">Castellaniella ginsengisoli</name>
    <dbReference type="NCBI Taxonomy" id="546114"/>
    <lineage>
        <taxon>Bacteria</taxon>
        <taxon>Pseudomonadati</taxon>
        <taxon>Pseudomonadota</taxon>
        <taxon>Betaproteobacteria</taxon>
        <taxon>Burkholderiales</taxon>
        <taxon>Alcaligenaceae</taxon>
        <taxon>Castellaniella</taxon>
    </lineage>
</organism>
<name>A0AB39CGK8_9BURK</name>
<dbReference type="AlphaFoldDB" id="A0AB39CGK8"/>
<feature type="domain" description="Acyl-CoA thioesterase-like N-terminal HotDog" evidence="1">
    <location>
        <begin position="37"/>
        <end position="117"/>
    </location>
</feature>
<dbReference type="SUPFAM" id="SSF54637">
    <property type="entry name" value="Thioesterase/thiol ester dehydrase-isomerase"/>
    <property type="match status" value="1"/>
</dbReference>
<reference evidence="3" key="1">
    <citation type="submission" date="2024-05" db="EMBL/GenBank/DDBJ databases">
        <authorList>
            <person name="Luo Y.-C."/>
            <person name="Nicholds J."/>
            <person name="Mortimer T."/>
            <person name="Maboni G."/>
        </authorList>
    </citation>
    <scope>NUCLEOTIDE SEQUENCE</scope>
    <source>
        <strain evidence="3">153920</strain>
    </source>
</reference>
<dbReference type="InterPro" id="IPR042171">
    <property type="entry name" value="Acyl-CoA_hotdog"/>
</dbReference>
<dbReference type="InterPro" id="IPR049450">
    <property type="entry name" value="ACOT8-like_C"/>
</dbReference>
<dbReference type="InterPro" id="IPR049449">
    <property type="entry name" value="TesB_ACOT8-like_N"/>
</dbReference>
<evidence type="ECO:0000313" key="3">
    <source>
        <dbReference type="EMBL" id="XDJ41124.1"/>
    </source>
</evidence>
<accession>A0AB39CGK8</accession>
<sequence length="272" mass="29384">MPTTQNLHLGHAGESYPDAFYVRSGETEFLSTLHSQGAWQPGEQHLAAAAGLVLAEAERRLPSDKLVSRVSFDVLGVIHSGPFVIDVRMLRPGRSIELIEARMRHGDQVSIQARIWRLAATDTAQVQGSEWTPLPPPDALPALTFSSIWSGGFIASLEARRSADVRPGRGQSWIRTPYPLVDGEADPPVAGFVKLVDTANGLAVRADPKAVFFANVDLTIHFTRQPVAGWVGFDTRVSFGPTGLGETFSVLSDVLGPVGTAAQSLTVRLRDR</sequence>
<proteinExistence type="predicted"/>
<dbReference type="EMBL" id="CP158252">
    <property type="protein sequence ID" value="XDJ41124.1"/>
    <property type="molecule type" value="Genomic_DNA"/>
</dbReference>
<dbReference type="Gene3D" id="2.40.160.210">
    <property type="entry name" value="Acyl-CoA thioesterase, double hotdog domain"/>
    <property type="match status" value="1"/>
</dbReference>
<evidence type="ECO:0000259" key="1">
    <source>
        <dbReference type="Pfam" id="PF13622"/>
    </source>
</evidence>
<evidence type="ECO:0000259" key="2">
    <source>
        <dbReference type="Pfam" id="PF20789"/>
    </source>
</evidence>
<dbReference type="InterPro" id="IPR029069">
    <property type="entry name" value="HotDog_dom_sf"/>
</dbReference>
<dbReference type="Pfam" id="PF20789">
    <property type="entry name" value="4HBT_3C"/>
    <property type="match status" value="1"/>
</dbReference>
<feature type="domain" description="Acyl-CoA thioesterase-like C-terminal" evidence="2">
    <location>
        <begin position="137"/>
        <end position="267"/>
    </location>
</feature>
<gene>
    <name evidence="3" type="ORF">ABRY99_09175</name>
</gene>
<dbReference type="Pfam" id="PF13622">
    <property type="entry name" value="4HBT_3"/>
    <property type="match status" value="1"/>
</dbReference>